<dbReference type="EC" id="2.7.1.67" evidence="7"/>
<evidence type="ECO:0000259" key="9">
    <source>
        <dbReference type="PROSITE" id="PS50290"/>
    </source>
</evidence>
<evidence type="ECO:0000256" key="5">
    <source>
        <dbReference type="ARBA" id="ARBA00022840"/>
    </source>
</evidence>
<dbReference type="Pfam" id="PF00454">
    <property type="entry name" value="PI3_PI4_kinase"/>
    <property type="match status" value="1"/>
</dbReference>
<dbReference type="GO" id="GO:0007032">
    <property type="term" value="P:endosome organization"/>
    <property type="evidence" value="ECO:0007669"/>
    <property type="project" value="TreeGrafter"/>
</dbReference>
<comment type="similarity">
    <text evidence="7">Belongs to the PI3/PI4-kinase family.</text>
</comment>
<dbReference type="GO" id="GO:0004430">
    <property type="term" value="F:1-phosphatidylinositol 4-kinase activity"/>
    <property type="evidence" value="ECO:0007669"/>
    <property type="project" value="UniProtKB-UniRule"/>
</dbReference>
<feature type="region of interest" description="Disordered" evidence="8">
    <location>
        <begin position="593"/>
        <end position="612"/>
    </location>
</feature>
<dbReference type="Proteomes" id="UP001151582">
    <property type="component" value="Unassembled WGS sequence"/>
</dbReference>
<dbReference type="PANTHER" id="PTHR12865:SF1">
    <property type="entry name" value="PHOSPHATIDYLINOSITOL 4-KINASE TYPE 2"/>
    <property type="match status" value="1"/>
</dbReference>
<dbReference type="GO" id="GO:0007030">
    <property type="term" value="P:Golgi organization"/>
    <property type="evidence" value="ECO:0007669"/>
    <property type="project" value="TreeGrafter"/>
</dbReference>
<feature type="domain" description="PI3K/PI4K catalytic" evidence="9">
    <location>
        <begin position="97"/>
        <end position="513"/>
    </location>
</feature>
<dbReference type="EMBL" id="JANBQB010000001">
    <property type="protein sequence ID" value="KAJ1985365.1"/>
    <property type="molecule type" value="Genomic_DNA"/>
</dbReference>
<evidence type="ECO:0000256" key="2">
    <source>
        <dbReference type="ARBA" id="ARBA00022679"/>
    </source>
</evidence>
<keyword evidence="11" id="KW-1185">Reference proteome</keyword>
<evidence type="ECO:0000256" key="3">
    <source>
        <dbReference type="ARBA" id="ARBA00022741"/>
    </source>
</evidence>
<evidence type="ECO:0000256" key="6">
    <source>
        <dbReference type="ARBA" id="ARBA00023136"/>
    </source>
</evidence>
<evidence type="ECO:0000313" key="10">
    <source>
        <dbReference type="EMBL" id="KAJ1985365.1"/>
    </source>
</evidence>
<evidence type="ECO:0000256" key="7">
    <source>
        <dbReference type="RuleBase" id="RU367084"/>
    </source>
</evidence>
<evidence type="ECO:0000256" key="1">
    <source>
        <dbReference type="ARBA" id="ARBA00022475"/>
    </source>
</evidence>
<reference evidence="10" key="1">
    <citation type="submission" date="2022-07" db="EMBL/GenBank/DDBJ databases">
        <title>Phylogenomic reconstructions and comparative analyses of Kickxellomycotina fungi.</title>
        <authorList>
            <person name="Reynolds N.K."/>
            <person name="Stajich J.E."/>
            <person name="Barry K."/>
            <person name="Grigoriev I.V."/>
            <person name="Crous P."/>
            <person name="Smith M.E."/>
        </authorList>
    </citation>
    <scope>NUCLEOTIDE SEQUENCE</scope>
    <source>
        <strain evidence="10">RSA 567</strain>
    </source>
</reference>
<comment type="catalytic activity">
    <reaction evidence="7">
        <text>a 1,2-diacyl-sn-glycero-3-phospho-(1D-myo-inositol) + ATP = a 1,2-diacyl-sn-glycero-3-phospho-(1D-myo-inositol 4-phosphate) + ADP + H(+)</text>
        <dbReference type="Rhea" id="RHEA:19877"/>
        <dbReference type="ChEBI" id="CHEBI:15378"/>
        <dbReference type="ChEBI" id="CHEBI:30616"/>
        <dbReference type="ChEBI" id="CHEBI:57880"/>
        <dbReference type="ChEBI" id="CHEBI:58178"/>
        <dbReference type="ChEBI" id="CHEBI:456216"/>
        <dbReference type="EC" id="2.7.1.67"/>
    </reaction>
</comment>
<gene>
    <name evidence="10" type="primary">lsb6</name>
    <name evidence="10" type="ORF">H4R34_000019</name>
</gene>
<comment type="cofactor">
    <cofactor evidence="7">
        <name>Mg(2+)</name>
        <dbReference type="ChEBI" id="CHEBI:18420"/>
    </cofactor>
    <cofactor evidence="7">
        <name>Mn(2+)</name>
        <dbReference type="ChEBI" id="CHEBI:29035"/>
    </cofactor>
</comment>
<evidence type="ECO:0000256" key="8">
    <source>
        <dbReference type="SAM" id="MobiDB-lite"/>
    </source>
</evidence>
<dbReference type="GO" id="GO:0046854">
    <property type="term" value="P:phosphatidylinositol phosphate biosynthetic process"/>
    <property type="evidence" value="ECO:0007669"/>
    <property type="project" value="UniProtKB-UniRule"/>
</dbReference>
<comment type="subcellular location">
    <subcellularLocation>
        <location evidence="7">Cell membrane</location>
        <topology evidence="7">Peripheral membrane protein</topology>
    </subcellularLocation>
    <subcellularLocation>
        <location evidence="7">Vacuole membrane</location>
        <topology evidence="7">Peripheral membrane protein</topology>
    </subcellularLocation>
</comment>
<dbReference type="InterPro" id="IPR000403">
    <property type="entry name" value="PI3/4_kinase_cat_dom"/>
</dbReference>
<evidence type="ECO:0000313" key="11">
    <source>
        <dbReference type="Proteomes" id="UP001151582"/>
    </source>
</evidence>
<feature type="region of interest" description="Disordered" evidence="8">
    <location>
        <begin position="284"/>
        <end position="314"/>
    </location>
</feature>
<keyword evidence="1 7" id="KW-1003">Cell membrane</keyword>
<feature type="compositionally biased region" description="Polar residues" evidence="8">
    <location>
        <begin position="596"/>
        <end position="609"/>
    </location>
</feature>
<dbReference type="PROSITE" id="PS00916">
    <property type="entry name" value="PI3_4_KINASE_2"/>
    <property type="match status" value="1"/>
</dbReference>
<protein>
    <recommendedName>
        <fullName evidence="7">Phosphatidylinositol 4-kinase</fullName>
        <ecNumber evidence="7">2.7.1.67</ecNumber>
    </recommendedName>
</protein>
<dbReference type="PROSITE" id="PS50290">
    <property type="entry name" value="PI3_4_KINASE_3"/>
    <property type="match status" value="1"/>
</dbReference>
<dbReference type="AlphaFoldDB" id="A0A9W8EG97"/>
<dbReference type="InterPro" id="IPR018936">
    <property type="entry name" value="PI3/4_kinase_CS"/>
</dbReference>
<evidence type="ECO:0000256" key="4">
    <source>
        <dbReference type="ARBA" id="ARBA00022777"/>
    </source>
</evidence>
<dbReference type="GO" id="GO:0000329">
    <property type="term" value="C:fungal-type vacuole membrane"/>
    <property type="evidence" value="ECO:0007669"/>
    <property type="project" value="TreeGrafter"/>
</dbReference>
<proteinExistence type="inferred from homology"/>
<sequence>MSDSQNGPPKSGTRARLSNTLQQTVRFARRHTRRKPRSQAPQRRTLYYSAFTPLTDVEQQWCDRTRKPGYIFDHGRPATRDTFADLTVKIESAIQQGTYPLRIQQGSSGSHFCFNPQHETVGVFKPKNEEPYGKLNPKWTKWFHRNLCPCLFGRTCLIPNTGYLSEAAASLIDRRLGLYLVPRTEVVELAAPSFYYPSRTFRTAQRARNPRPLPRKVGSLQLFLQGFTDASTFLRHHPWLDRLCDPNSCALPDDQSEQTPLLASAIPPPVAPSSAHVLWLENGQSSPQTTSSLGPASLYLQHGDSPEADPETTAGADVPVWLPGPMVLDALVWTDELRGQFREELEKLVVLDYLIRNTDRGLDNWMIKYCAGHQLLCLENVNQSAVSSGPGHYDRPHIHIAAIDNGLAFPFKHPDEWRSYPYGWLNLPPSMTAGPFSTATRARFLPLLTSPQWWHDTLAQLQRLWRTDSDFNATMFHRQVAVLKGQAWNLIQTLRSPDEGPLDLCERPPVLISPQVVTGAAQRELLFLWWSSRPFSEHTDHGTLVAPVTTQALTGTSPESTQARASPCLMNASHGKPGASDSHSASGELTAVLPESSGTSKSDQSSAHSAPNPLQLLTGNCLATASSNYHPWPLSLGQTFPGRLTADFTTFVPQASPGMCKPVASITSSFSTSLSSYSRLLASIQPSPPTLSSISSRSTTGSVIRVSTRAPAESQPFLGSLPLDATALSPVMEPIRISMTLSTRHQSLDELPLIAPSTRVVVEMIETLRTKPWFTCC</sequence>
<feature type="compositionally biased region" description="Polar residues" evidence="8">
    <location>
        <begin position="284"/>
        <end position="294"/>
    </location>
</feature>
<keyword evidence="5 7" id="KW-0067">ATP-binding</keyword>
<dbReference type="PANTHER" id="PTHR12865">
    <property type="entry name" value="PHOSPHATIDYLINOSITOL 4-KINASE TYPE-II"/>
    <property type="match status" value="1"/>
</dbReference>
<dbReference type="OrthoDB" id="3349449at2759"/>
<keyword evidence="3 7" id="KW-0547">Nucleotide-binding</keyword>
<dbReference type="GO" id="GO:0005768">
    <property type="term" value="C:endosome"/>
    <property type="evidence" value="ECO:0007669"/>
    <property type="project" value="UniProtKB-UniRule"/>
</dbReference>
<dbReference type="GO" id="GO:0005524">
    <property type="term" value="F:ATP binding"/>
    <property type="evidence" value="ECO:0007669"/>
    <property type="project" value="UniProtKB-UniRule"/>
</dbReference>
<organism evidence="10 11">
    <name type="scientific">Dimargaris verticillata</name>
    <dbReference type="NCBI Taxonomy" id="2761393"/>
    <lineage>
        <taxon>Eukaryota</taxon>
        <taxon>Fungi</taxon>
        <taxon>Fungi incertae sedis</taxon>
        <taxon>Zoopagomycota</taxon>
        <taxon>Kickxellomycotina</taxon>
        <taxon>Dimargaritomycetes</taxon>
        <taxon>Dimargaritales</taxon>
        <taxon>Dimargaritaceae</taxon>
        <taxon>Dimargaris</taxon>
    </lineage>
</organism>
<dbReference type="InterPro" id="IPR039756">
    <property type="entry name" value="Lsb6/PI4K2"/>
</dbReference>
<keyword evidence="6" id="KW-0472">Membrane</keyword>
<feature type="region of interest" description="Disordered" evidence="8">
    <location>
        <begin position="550"/>
        <end position="586"/>
    </location>
</feature>
<comment type="caution">
    <text evidence="10">The sequence shown here is derived from an EMBL/GenBank/DDBJ whole genome shotgun (WGS) entry which is preliminary data.</text>
</comment>
<accession>A0A9W8EG97</accession>
<dbReference type="GO" id="GO:0005802">
    <property type="term" value="C:trans-Golgi network"/>
    <property type="evidence" value="ECO:0007669"/>
    <property type="project" value="TreeGrafter"/>
</dbReference>
<dbReference type="GO" id="GO:0005886">
    <property type="term" value="C:plasma membrane"/>
    <property type="evidence" value="ECO:0007669"/>
    <property type="project" value="UniProtKB-SubCell"/>
</dbReference>
<feature type="compositionally biased region" description="Polar residues" evidence="8">
    <location>
        <begin position="550"/>
        <end position="564"/>
    </location>
</feature>
<keyword evidence="4 7" id="KW-0418">Kinase</keyword>
<name>A0A9W8EG97_9FUNG</name>
<keyword evidence="2 7" id="KW-0808">Transferase</keyword>